<keyword evidence="3" id="KW-1185">Reference proteome</keyword>
<accession>A0A0N0P7U3</accession>
<dbReference type="Proteomes" id="UP000038009">
    <property type="component" value="Unassembled WGS sequence"/>
</dbReference>
<name>A0A0N0P7U3_LEPSE</name>
<dbReference type="VEuPathDB" id="TriTrypDB:Lsey_0029_0090"/>
<organism evidence="2 3">
    <name type="scientific">Leptomonas seymouri</name>
    <dbReference type="NCBI Taxonomy" id="5684"/>
    <lineage>
        <taxon>Eukaryota</taxon>
        <taxon>Discoba</taxon>
        <taxon>Euglenozoa</taxon>
        <taxon>Kinetoplastea</taxon>
        <taxon>Metakinetoplastina</taxon>
        <taxon>Trypanosomatida</taxon>
        <taxon>Trypanosomatidae</taxon>
        <taxon>Leishmaniinae</taxon>
        <taxon>Leptomonas</taxon>
    </lineage>
</organism>
<dbReference type="OMA" id="PRLEWFY"/>
<sequence>MLRQTVVSRLVSNCIAMVPSCWTSKPAGWYLIPSSKVPEAEELRVGKRFDFLNHSAQYLFLGQVMALADELRCIPRLEWFYTELDVQLPPTKEAELLANYMNDQERLRCGLRNHSEGGTSLSDIVWSEELKTRVESRAEDDFCWLLTKNQRKTEKFLQETFIQWHHRADYLVTRKSREKREFRQDLTLAKVIQQGQERKRRMQQRHTRDAQRQQAIESGKESEWDNFTHDVLPRELREALDRESDGMEDVRLSRVGTATGGWSRSMRSNPNFR</sequence>
<dbReference type="EMBL" id="LJSK01000029">
    <property type="protein sequence ID" value="KPI89189.1"/>
    <property type="molecule type" value="Genomic_DNA"/>
</dbReference>
<evidence type="ECO:0000256" key="1">
    <source>
        <dbReference type="SAM" id="MobiDB-lite"/>
    </source>
</evidence>
<evidence type="ECO:0000313" key="2">
    <source>
        <dbReference type="EMBL" id="KPI89189.1"/>
    </source>
</evidence>
<proteinExistence type="predicted"/>
<reference evidence="2 3" key="1">
    <citation type="journal article" date="2015" name="PLoS Pathog.">
        <title>Leptomonas seymouri: Adaptations to the Dixenous Life Cycle Analyzed by Genome Sequencing, Transcriptome Profiling and Co-infection with Leishmania donovani.</title>
        <authorList>
            <person name="Kraeva N."/>
            <person name="Butenko A."/>
            <person name="Hlavacova J."/>
            <person name="Kostygov A."/>
            <person name="Myskova J."/>
            <person name="Grybchuk D."/>
            <person name="Lestinova T."/>
            <person name="Votypka J."/>
            <person name="Volf P."/>
            <person name="Opperdoes F."/>
            <person name="Flegontov P."/>
            <person name="Lukes J."/>
            <person name="Yurchenko V."/>
        </authorList>
    </citation>
    <scope>NUCLEOTIDE SEQUENCE [LARGE SCALE GENOMIC DNA]</scope>
    <source>
        <strain evidence="2 3">ATCC 30220</strain>
    </source>
</reference>
<feature type="region of interest" description="Disordered" evidence="1">
    <location>
        <begin position="194"/>
        <end position="224"/>
    </location>
</feature>
<dbReference type="AlphaFoldDB" id="A0A0N0P7U3"/>
<gene>
    <name evidence="2" type="ORF">ABL78_1681</name>
</gene>
<protein>
    <submittedName>
        <fullName evidence="2">Uncharacterized protein</fullName>
    </submittedName>
</protein>
<dbReference type="OrthoDB" id="275152at2759"/>
<evidence type="ECO:0000313" key="3">
    <source>
        <dbReference type="Proteomes" id="UP000038009"/>
    </source>
</evidence>
<comment type="caution">
    <text evidence="2">The sequence shown here is derived from an EMBL/GenBank/DDBJ whole genome shotgun (WGS) entry which is preliminary data.</text>
</comment>